<accession>A0A139H7P6</accession>
<reference evidence="1 2" key="1">
    <citation type="submission" date="2015-07" db="EMBL/GenBank/DDBJ databases">
        <title>Comparative genomics of the Sigatoka disease complex on banana suggests a link between parallel evolutionary changes in Pseudocercospora fijiensis and Pseudocercospora eumusae and increased virulence on the banana host.</title>
        <authorList>
            <person name="Chang T.-C."/>
            <person name="Salvucci A."/>
            <person name="Crous P.W."/>
            <person name="Stergiopoulos I."/>
        </authorList>
    </citation>
    <scope>NUCLEOTIDE SEQUENCE [LARGE SCALE GENOMIC DNA]</scope>
    <source>
        <strain evidence="1 2">CBS 116634</strain>
    </source>
</reference>
<dbReference type="EMBL" id="LFZO01000743">
    <property type="protein sequence ID" value="KXS98442.1"/>
    <property type="molecule type" value="Genomic_DNA"/>
</dbReference>
<dbReference type="Proteomes" id="UP000073492">
    <property type="component" value="Unassembled WGS sequence"/>
</dbReference>
<organism evidence="1 2">
    <name type="scientific">Pseudocercospora musae</name>
    <dbReference type="NCBI Taxonomy" id="113226"/>
    <lineage>
        <taxon>Eukaryota</taxon>
        <taxon>Fungi</taxon>
        <taxon>Dikarya</taxon>
        <taxon>Ascomycota</taxon>
        <taxon>Pezizomycotina</taxon>
        <taxon>Dothideomycetes</taxon>
        <taxon>Dothideomycetidae</taxon>
        <taxon>Mycosphaerellales</taxon>
        <taxon>Mycosphaerellaceae</taxon>
        <taxon>Pseudocercospora</taxon>
    </lineage>
</organism>
<dbReference type="STRING" id="113226.A0A139H7P6"/>
<dbReference type="AlphaFoldDB" id="A0A139H7P6"/>
<gene>
    <name evidence="1" type="ORF">AC579_7464</name>
</gene>
<proteinExistence type="predicted"/>
<comment type="caution">
    <text evidence="1">The sequence shown here is derived from an EMBL/GenBank/DDBJ whole genome shotgun (WGS) entry which is preliminary data.</text>
</comment>
<dbReference type="OrthoDB" id="5419711at2759"/>
<name>A0A139H7P6_9PEZI</name>
<evidence type="ECO:0000313" key="1">
    <source>
        <dbReference type="EMBL" id="KXS98442.1"/>
    </source>
</evidence>
<sequence>MQGLVKELLSEDKLFGKTDQEAAAAERLAGIDEMRLLNLDNRIQQQAALSDSDQRWEEPKLGDAVLIRRLQQDKERGHKLEPQWEGLYLLFKLTNNGQAGWVTSMHGEVRPSKYHLNDMKRFAIRVDSASGGGASTHLASH</sequence>
<protein>
    <submittedName>
        <fullName evidence="1">Uncharacterized protein</fullName>
    </submittedName>
</protein>
<keyword evidence="2" id="KW-1185">Reference proteome</keyword>
<evidence type="ECO:0000313" key="2">
    <source>
        <dbReference type="Proteomes" id="UP000073492"/>
    </source>
</evidence>